<feature type="non-terminal residue" evidence="1">
    <location>
        <position position="1"/>
    </location>
</feature>
<evidence type="ECO:0000313" key="2">
    <source>
        <dbReference type="Proteomes" id="UP000789508"/>
    </source>
</evidence>
<keyword evidence="2" id="KW-1185">Reference proteome</keyword>
<dbReference type="Proteomes" id="UP000789508">
    <property type="component" value="Unassembled WGS sequence"/>
</dbReference>
<dbReference type="Gene3D" id="1.10.150.110">
    <property type="entry name" value="DNA polymerase beta, N-terminal domain-like"/>
    <property type="match status" value="1"/>
</dbReference>
<comment type="caution">
    <text evidence="1">The sequence shown here is derived from an EMBL/GenBank/DDBJ whole genome shotgun (WGS) entry which is preliminary data.</text>
</comment>
<dbReference type="OrthoDB" id="205514at2759"/>
<dbReference type="EMBL" id="CAJVPS010042348">
    <property type="protein sequence ID" value="CAG8753857.1"/>
    <property type="molecule type" value="Genomic_DNA"/>
</dbReference>
<accession>A0A9N9IYB0</accession>
<organism evidence="1 2">
    <name type="scientific">Ambispora leptoticha</name>
    <dbReference type="NCBI Taxonomy" id="144679"/>
    <lineage>
        <taxon>Eukaryota</taxon>
        <taxon>Fungi</taxon>
        <taxon>Fungi incertae sedis</taxon>
        <taxon>Mucoromycota</taxon>
        <taxon>Glomeromycotina</taxon>
        <taxon>Glomeromycetes</taxon>
        <taxon>Archaeosporales</taxon>
        <taxon>Ambisporaceae</taxon>
        <taxon>Ambispora</taxon>
    </lineage>
</organism>
<feature type="non-terminal residue" evidence="1">
    <location>
        <position position="63"/>
    </location>
</feature>
<gene>
    <name evidence="1" type="ORF">ALEPTO_LOCUS13398</name>
</gene>
<sequence>QNKLITSYEDAIKIPGIGHRTAEKIVEIINTENLRQLQYFSESEEIIKKFGDIYGVGRFTAMK</sequence>
<name>A0A9N9IYB0_9GLOM</name>
<dbReference type="AlphaFoldDB" id="A0A9N9IYB0"/>
<proteinExistence type="predicted"/>
<reference evidence="1" key="1">
    <citation type="submission" date="2021-06" db="EMBL/GenBank/DDBJ databases">
        <authorList>
            <person name="Kallberg Y."/>
            <person name="Tangrot J."/>
            <person name="Rosling A."/>
        </authorList>
    </citation>
    <scope>NUCLEOTIDE SEQUENCE</scope>
    <source>
        <strain evidence="1">FL130A</strain>
    </source>
</reference>
<protein>
    <submittedName>
        <fullName evidence="1">559_t:CDS:1</fullName>
    </submittedName>
</protein>
<dbReference type="InterPro" id="IPR027421">
    <property type="entry name" value="DNA_pol_lamdba_lyase_dom_sf"/>
</dbReference>
<dbReference type="SUPFAM" id="SSF47802">
    <property type="entry name" value="DNA polymerase beta, N-terminal domain-like"/>
    <property type="match status" value="1"/>
</dbReference>
<evidence type="ECO:0000313" key="1">
    <source>
        <dbReference type="EMBL" id="CAG8753857.1"/>
    </source>
</evidence>